<proteinExistence type="predicted"/>
<dbReference type="SMART" id="SM00110">
    <property type="entry name" value="C1Q"/>
    <property type="match status" value="1"/>
</dbReference>
<reference evidence="5 6" key="1">
    <citation type="submission" date="2020-06" db="EMBL/GenBank/DDBJ databases">
        <authorList>
            <person name="Li R."/>
            <person name="Bekaert M."/>
        </authorList>
    </citation>
    <scope>NUCLEOTIDE SEQUENCE [LARGE SCALE GENOMIC DNA]</scope>
    <source>
        <strain evidence="6">wild</strain>
    </source>
</reference>
<dbReference type="PANTHER" id="PTHR22923:SF116">
    <property type="entry name" value="C1Q DOMAIN-CONTAINING PROTEIN"/>
    <property type="match status" value="1"/>
</dbReference>
<keyword evidence="2" id="KW-0964">Secreted</keyword>
<dbReference type="Gene3D" id="2.60.120.40">
    <property type="match status" value="1"/>
</dbReference>
<dbReference type="InterPro" id="IPR008983">
    <property type="entry name" value="Tumour_necrosis_fac-like_dom"/>
</dbReference>
<evidence type="ECO:0000313" key="5">
    <source>
        <dbReference type="EMBL" id="CAC5358925.1"/>
    </source>
</evidence>
<evidence type="ECO:0000256" key="1">
    <source>
        <dbReference type="ARBA" id="ARBA00004613"/>
    </source>
</evidence>
<dbReference type="PROSITE" id="PS50871">
    <property type="entry name" value="C1Q"/>
    <property type="match status" value="1"/>
</dbReference>
<dbReference type="SUPFAM" id="SSF49842">
    <property type="entry name" value="TNF-like"/>
    <property type="match status" value="1"/>
</dbReference>
<dbReference type="PANTHER" id="PTHR22923">
    <property type="entry name" value="CEREBELLIN-RELATED"/>
    <property type="match status" value="1"/>
</dbReference>
<organism evidence="5 6">
    <name type="scientific">Mytilus coruscus</name>
    <name type="common">Sea mussel</name>
    <dbReference type="NCBI Taxonomy" id="42192"/>
    <lineage>
        <taxon>Eukaryota</taxon>
        <taxon>Metazoa</taxon>
        <taxon>Spiralia</taxon>
        <taxon>Lophotrochozoa</taxon>
        <taxon>Mollusca</taxon>
        <taxon>Bivalvia</taxon>
        <taxon>Autobranchia</taxon>
        <taxon>Pteriomorphia</taxon>
        <taxon>Mytilida</taxon>
        <taxon>Mytiloidea</taxon>
        <taxon>Mytilidae</taxon>
        <taxon>Mytilinae</taxon>
        <taxon>Mytilus</taxon>
    </lineage>
</organism>
<keyword evidence="3" id="KW-0732">Signal</keyword>
<keyword evidence="6" id="KW-1185">Reference proteome</keyword>
<dbReference type="OrthoDB" id="6161204at2759"/>
<dbReference type="InterPro" id="IPR001073">
    <property type="entry name" value="C1q_dom"/>
</dbReference>
<protein>
    <recommendedName>
        <fullName evidence="4">C1q domain-containing protein</fullName>
    </recommendedName>
</protein>
<name>A0A6J8A233_MYTCO</name>
<dbReference type="GO" id="GO:0005576">
    <property type="term" value="C:extracellular region"/>
    <property type="evidence" value="ECO:0007669"/>
    <property type="project" value="UniProtKB-SubCell"/>
</dbReference>
<accession>A0A6J8A233</accession>
<dbReference type="EMBL" id="CACVKT020000418">
    <property type="protein sequence ID" value="CAC5358925.1"/>
    <property type="molecule type" value="Genomic_DNA"/>
</dbReference>
<gene>
    <name evidence="5" type="ORF">MCOR_1974</name>
</gene>
<dbReference type="PRINTS" id="PR00007">
    <property type="entry name" value="COMPLEMNTC1Q"/>
</dbReference>
<feature type="domain" description="C1q" evidence="4">
    <location>
        <begin position="23"/>
        <end position="153"/>
    </location>
</feature>
<sequence length="153" mass="16693">MESLLKLVKEIQQNGKGRSCEDHKKNTVAFYAALTKHTSLSGSKTIVYDKIYTNLGQAYDSSNGKFRAPVNGLYYFACSQLSTGGSFHFILMKNNYKLGHGYSDESNDSGSVTGTVVLNKGDVMSVQHNPGAVSQKVHGSEYSTFTGYLITTL</sequence>
<evidence type="ECO:0000313" key="6">
    <source>
        <dbReference type="Proteomes" id="UP000507470"/>
    </source>
</evidence>
<dbReference type="Pfam" id="PF00386">
    <property type="entry name" value="C1q"/>
    <property type="match status" value="1"/>
</dbReference>
<evidence type="ECO:0000256" key="2">
    <source>
        <dbReference type="ARBA" id="ARBA00022525"/>
    </source>
</evidence>
<dbReference type="AlphaFoldDB" id="A0A6J8A233"/>
<dbReference type="InterPro" id="IPR050822">
    <property type="entry name" value="Cerebellin_Synaptic_Org"/>
</dbReference>
<evidence type="ECO:0000259" key="4">
    <source>
        <dbReference type="PROSITE" id="PS50871"/>
    </source>
</evidence>
<evidence type="ECO:0000256" key="3">
    <source>
        <dbReference type="ARBA" id="ARBA00022729"/>
    </source>
</evidence>
<comment type="subcellular location">
    <subcellularLocation>
        <location evidence="1">Secreted</location>
    </subcellularLocation>
</comment>
<dbReference type="Proteomes" id="UP000507470">
    <property type="component" value="Unassembled WGS sequence"/>
</dbReference>